<dbReference type="GO" id="GO:0004364">
    <property type="term" value="F:glutathione transferase activity"/>
    <property type="evidence" value="ECO:0007669"/>
    <property type="project" value="TreeGrafter"/>
</dbReference>
<dbReference type="CDD" id="cd03022">
    <property type="entry name" value="DsbA_HCCA_Iso"/>
    <property type="match status" value="1"/>
</dbReference>
<dbReference type="Proteomes" id="UP000194161">
    <property type="component" value="Chromosome"/>
</dbReference>
<dbReference type="Pfam" id="PF01323">
    <property type="entry name" value="DSBA"/>
    <property type="match status" value="1"/>
</dbReference>
<name>A0A1W6Z8Q1_9BORD</name>
<dbReference type="EMBL" id="CP021111">
    <property type="protein sequence ID" value="ARP93214.1"/>
    <property type="molecule type" value="Genomic_DNA"/>
</dbReference>
<dbReference type="PANTHER" id="PTHR42943">
    <property type="entry name" value="GLUTATHIONE S-TRANSFERASE KAPPA"/>
    <property type="match status" value="1"/>
</dbReference>
<dbReference type="InterPro" id="IPR036249">
    <property type="entry name" value="Thioredoxin-like_sf"/>
</dbReference>
<evidence type="ECO:0000313" key="5">
    <source>
        <dbReference type="Proteomes" id="UP000194161"/>
    </source>
</evidence>
<accession>A0A1W6Z8Q1</accession>
<protein>
    <recommendedName>
        <fullName evidence="1">2-hydroxychromene-2-carboxylate isomerase</fullName>
        <ecNumber evidence="1">5.99.1.4</ecNumber>
    </recommendedName>
</protein>
<dbReference type="InterPro" id="IPR001853">
    <property type="entry name" value="DSBA-like_thioredoxin_dom"/>
</dbReference>
<dbReference type="PANTHER" id="PTHR42943:SF2">
    <property type="entry name" value="GLUTATHIONE S-TRANSFERASE KAPPA 1"/>
    <property type="match status" value="1"/>
</dbReference>
<feature type="active site" description="Nucleophile" evidence="2">
    <location>
        <position position="17"/>
    </location>
</feature>
<keyword evidence="5" id="KW-1185">Reference proteome</keyword>
<dbReference type="KEGG" id="bgm:CAL15_01730"/>
<dbReference type="AlphaFoldDB" id="A0A1W6Z8Q1"/>
<dbReference type="GO" id="GO:0006749">
    <property type="term" value="P:glutathione metabolic process"/>
    <property type="evidence" value="ECO:0007669"/>
    <property type="project" value="TreeGrafter"/>
</dbReference>
<evidence type="ECO:0000256" key="2">
    <source>
        <dbReference type="PIRSR" id="PIRSR006386-1"/>
    </source>
</evidence>
<dbReference type="InterPro" id="IPR044087">
    <property type="entry name" value="NahD-like"/>
</dbReference>
<comment type="catalytic activity">
    <reaction evidence="1">
        <text>2-hydroxychromene-2-carboxylate = (3E)-4-(2-hydroxyphenyl)-2-oxobut-3-enoate</text>
        <dbReference type="Rhea" id="RHEA:27401"/>
        <dbReference type="ChEBI" id="CHEBI:59350"/>
        <dbReference type="ChEBI" id="CHEBI:59353"/>
        <dbReference type="EC" id="5.99.1.4"/>
    </reaction>
</comment>
<evidence type="ECO:0000313" key="4">
    <source>
        <dbReference type="EMBL" id="ARP93214.1"/>
    </source>
</evidence>
<evidence type="ECO:0000256" key="1">
    <source>
        <dbReference type="PIRNR" id="PIRNR006386"/>
    </source>
</evidence>
<dbReference type="GO" id="GO:0004602">
    <property type="term" value="F:glutathione peroxidase activity"/>
    <property type="evidence" value="ECO:0007669"/>
    <property type="project" value="TreeGrafter"/>
</dbReference>
<keyword evidence="1 4" id="KW-0413">Isomerase</keyword>
<dbReference type="SUPFAM" id="SSF52833">
    <property type="entry name" value="Thioredoxin-like"/>
    <property type="match status" value="1"/>
</dbReference>
<dbReference type="RefSeq" id="WP_086077050.1">
    <property type="nucleotide sequence ID" value="NZ_CP021111.1"/>
</dbReference>
<dbReference type="InterPro" id="IPR014440">
    <property type="entry name" value="HCCAis_GSTk"/>
</dbReference>
<dbReference type="InterPro" id="IPR051924">
    <property type="entry name" value="GST_Kappa/NadH"/>
</dbReference>
<organism evidence="4 5">
    <name type="scientific">Bordetella genomosp. 13</name>
    <dbReference type="NCBI Taxonomy" id="463040"/>
    <lineage>
        <taxon>Bacteria</taxon>
        <taxon>Pseudomonadati</taxon>
        <taxon>Pseudomonadota</taxon>
        <taxon>Betaproteobacteria</taxon>
        <taxon>Burkholderiales</taxon>
        <taxon>Alcaligenaceae</taxon>
        <taxon>Bordetella</taxon>
    </lineage>
</organism>
<gene>
    <name evidence="4" type="ORF">CAL15_01730</name>
</gene>
<dbReference type="GO" id="GO:1901170">
    <property type="term" value="P:naphthalene catabolic process"/>
    <property type="evidence" value="ECO:0007669"/>
    <property type="project" value="InterPro"/>
</dbReference>
<feature type="domain" description="DSBA-like thioredoxin" evidence="3">
    <location>
        <begin position="9"/>
        <end position="194"/>
    </location>
</feature>
<sequence>MSLPAQPSLQMWFDFSSPYSYLAVARLPDLARQAGVRVAMRPFLLGPIFQAQGWNDTPVKLFPAKGAYVMRDVARLADKYAVPYRRPSVFPRMGILPARVALLGQDQPWAYDFCRAVFHANFADDRDMQSEDTVRELLRGLDLDADSLLAAARADGTKLALRRQVEQAQQLGIFGAPTMLAGDEMFWGNDRLEDALQWAVRHAGGGGDRW</sequence>
<dbReference type="GO" id="GO:0018845">
    <property type="term" value="F:2-hydroxychromene-2-carboxylate isomerase activity"/>
    <property type="evidence" value="ECO:0007669"/>
    <property type="project" value="UniProtKB-UniRule"/>
</dbReference>
<reference evidence="4 5" key="1">
    <citation type="submission" date="2017-05" db="EMBL/GenBank/DDBJ databases">
        <title>Complete and WGS of Bordetella genogroups.</title>
        <authorList>
            <person name="Spilker T."/>
            <person name="LiPuma J."/>
        </authorList>
    </citation>
    <scope>NUCLEOTIDE SEQUENCE [LARGE SCALE GENOMIC DNA]</scope>
    <source>
        <strain evidence="4 5">AU7206</strain>
    </source>
</reference>
<comment type="similarity">
    <text evidence="1">Belongs to the GST superfamily. NadH family.</text>
</comment>
<proteinExistence type="inferred from homology"/>
<dbReference type="PIRSF" id="PIRSF006386">
    <property type="entry name" value="HCCAis_GSTk"/>
    <property type="match status" value="1"/>
</dbReference>
<dbReference type="STRING" id="463040.CAL15_01730"/>
<evidence type="ECO:0000259" key="3">
    <source>
        <dbReference type="Pfam" id="PF01323"/>
    </source>
</evidence>
<dbReference type="OrthoDB" id="8560325at2"/>
<dbReference type="Gene3D" id="3.40.30.10">
    <property type="entry name" value="Glutaredoxin"/>
    <property type="match status" value="1"/>
</dbReference>
<dbReference type="EC" id="5.99.1.4" evidence="1"/>